<keyword evidence="7" id="KW-0067">ATP-binding</keyword>
<keyword evidence="2" id="KW-1277">Toxin-antitoxin system</keyword>
<name>A0A0D6JBT4_9HYPH</name>
<keyword evidence="5" id="KW-0479">Metal-binding</keyword>
<proteinExistence type="inferred from homology"/>
<evidence type="ECO:0000256" key="2">
    <source>
        <dbReference type="ARBA" id="ARBA00022649"/>
    </source>
</evidence>
<accession>A0A0D6JBT4</accession>
<comment type="cofactor">
    <cofactor evidence="1">
        <name>Mg(2+)</name>
        <dbReference type="ChEBI" id="CHEBI:18420"/>
    </cofactor>
</comment>
<dbReference type="KEGG" id="fiy:BN1229_v1_0611"/>
<dbReference type="KEGG" id="fil:BN1229_v1_0609"/>
<dbReference type="InterPro" id="IPR002934">
    <property type="entry name" value="Polymerase_NTP_transf_dom"/>
</dbReference>
<evidence type="ECO:0000256" key="1">
    <source>
        <dbReference type="ARBA" id="ARBA00001946"/>
    </source>
</evidence>
<evidence type="ECO:0000313" key="12">
    <source>
        <dbReference type="Proteomes" id="UP000033187"/>
    </source>
</evidence>
<dbReference type="PANTHER" id="PTHR33571:SF14">
    <property type="entry name" value="PROTEIN ADENYLYLTRANSFERASE MJ0435-RELATED"/>
    <property type="match status" value="1"/>
</dbReference>
<keyword evidence="4" id="KW-0548">Nucleotidyltransferase</keyword>
<dbReference type="RefSeq" id="WP_244464992.1">
    <property type="nucleotide sequence ID" value="NZ_LN829118.1"/>
</dbReference>
<gene>
    <name evidence="11" type="ORF">YBN1229_v1_0611</name>
</gene>
<evidence type="ECO:0000259" key="10">
    <source>
        <dbReference type="Pfam" id="PF01909"/>
    </source>
</evidence>
<reference evidence="12" key="1">
    <citation type="submission" date="2015-02" db="EMBL/GenBank/DDBJ databases">
        <authorList>
            <person name="Chooi Y.-H."/>
        </authorList>
    </citation>
    <scope>NUCLEOTIDE SEQUENCE [LARGE SCALE GENOMIC DNA]</scope>
    <source>
        <strain evidence="12">strain Y</strain>
    </source>
</reference>
<dbReference type="GO" id="GO:0046872">
    <property type="term" value="F:metal ion binding"/>
    <property type="evidence" value="ECO:0007669"/>
    <property type="project" value="UniProtKB-KW"/>
</dbReference>
<dbReference type="InterPro" id="IPR052038">
    <property type="entry name" value="Type-VII_TA_antitoxin"/>
</dbReference>
<keyword evidence="8" id="KW-0460">Magnesium</keyword>
<dbReference type="Gene3D" id="3.30.460.10">
    <property type="entry name" value="Beta Polymerase, domain 2"/>
    <property type="match status" value="1"/>
</dbReference>
<evidence type="ECO:0000256" key="4">
    <source>
        <dbReference type="ARBA" id="ARBA00022695"/>
    </source>
</evidence>
<evidence type="ECO:0000256" key="7">
    <source>
        <dbReference type="ARBA" id="ARBA00022840"/>
    </source>
</evidence>
<protein>
    <recommendedName>
        <fullName evidence="10">Polymerase nucleotidyl transferase domain-containing protein</fullName>
    </recommendedName>
</protein>
<evidence type="ECO:0000256" key="8">
    <source>
        <dbReference type="ARBA" id="ARBA00022842"/>
    </source>
</evidence>
<keyword evidence="6" id="KW-0547">Nucleotide-binding</keyword>
<evidence type="ECO:0000313" key="11">
    <source>
        <dbReference type="EMBL" id="CPR16024.1"/>
    </source>
</evidence>
<feature type="domain" description="Polymerase nucleotidyl transferase" evidence="10">
    <location>
        <begin position="57"/>
        <end position="137"/>
    </location>
</feature>
<dbReference type="GO" id="GO:0016779">
    <property type="term" value="F:nucleotidyltransferase activity"/>
    <property type="evidence" value="ECO:0007669"/>
    <property type="project" value="UniProtKB-KW"/>
</dbReference>
<dbReference type="Proteomes" id="UP000033187">
    <property type="component" value="Chromosome 1"/>
</dbReference>
<dbReference type="GO" id="GO:0005524">
    <property type="term" value="F:ATP binding"/>
    <property type="evidence" value="ECO:0007669"/>
    <property type="project" value="UniProtKB-KW"/>
</dbReference>
<dbReference type="EMBL" id="LN829119">
    <property type="protein sequence ID" value="CPR16024.1"/>
    <property type="molecule type" value="Genomic_DNA"/>
</dbReference>
<dbReference type="AlphaFoldDB" id="A0A0D6JBT4"/>
<evidence type="ECO:0000256" key="9">
    <source>
        <dbReference type="ARBA" id="ARBA00038276"/>
    </source>
</evidence>
<evidence type="ECO:0000256" key="3">
    <source>
        <dbReference type="ARBA" id="ARBA00022679"/>
    </source>
</evidence>
<dbReference type="InterPro" id="IPR043519">
    <property type="entry name" value="NT_sf"/>
</dbReference>
<dbReference type="Pfam" id="PF01909">
    <property type="entry name" value="NTP_transf_2"/>
    <property type="match status" value="1"/>
</dbReference>
<comment type="similarity">
    <text evidence="9">Belongs to the MntA antitoxin family.</text>
</comment>
<dbReference type="PANTHER" id="PTHR33571">
    <property type="entry name" value="SSL8005 PROTEIN"/>
    <property type="match status" value="1"/>
</dbReference>
<keyword evidence="12" id="KW-1185">Reference proteome</keyword>
<organism evidence="11 12">
    <name type="scientific">Candidatus Filomicrobium marinum</name>
    <dbReference type="NCBI Taxonomy" id="1608628"/>
    <lineage>
        <taxon>Bacteria</taxon>
        <taxon>Pseudomonadati</taxon>
        <taxon>Pseudomonadota</taxon>
        <taxon>Alphaproteobacteria</taxon>
        <taxon>Hyphomicrobiales</taxon>
        <taxon>Hyphomicrobiaceae</taxon>
        <taxon>Filomicrobium</taxon>
    </lineage>
</organism>
<keyword evidence="3" id="KW-0808">Transferase</keyword>
<dbReference type="CDD" id="cd05403">
    <property type="entry name" value="NT_KNTase_like"/>
    <property type="match status" value="1"/>
</dbReference>
<sequence>MSENDRIAALDQAGVPQKGVHRGAIEDVGLARDQNGTHNNPMKKADAISRLHRNAQRLRSMGAASLYLFGSTARDKARSDSDIDIFIEPVKNRPFSLVDLIRMRDFLRRSLGSDVDLTTRRSLHPALRKDIHRSAVKVF</sequence>
<evidence type="ECO:0000256" key="6">
    <source>
        <dbReference type="ARBA" id="ARBA00022741"/>
    </source>
</evidence>
<dbReference type="SUPFAM" id="SSF81301">
    <property type="entry name" value="Nucleotidyltransferase"/>
    <property type="match status" value="1"/>
</dbReference>
<evidence type="ECO:0000256" key="5">
    <source>
        <dbReference type="ARBA" id="ARBA00022723"/>
    </source>
</evidence>